<dbReference type="AlphaFoldDB" id="A0ABD3PUQ6"/>
<dbReference type="EMBL" id="JABMIG020000110">
    <property type="protein sequence ID" value="KAL3791758.1"/>
    <property type="molecule type" value="Genomic_DNA"/>
</dbReference>
<evidence type="ECO:0000313" key="3">
    <source>
        <dbReference type="Proteomes" id="UP001516023"/>
    </source>
</evidence>
<organism evidence="2 3">
    <name type="scientific">Cyclotella cryptica</name>
    <dbReference type="NCBI Taxonomy" id="29204"/>
    <lineage>
        <taxon>Eukaryota</taxon>
        <taxon>Sar</taxon>
        <taxon>Stramenopiles</taxon>
        <taxon>Ochrophyta</taxon>
        <taxon>Bacillariophyta</taxon>
        <taxon>Coscinodiscophyceae</taxon>
        <taxon>Thalassiosirophycidae</taxon>
        <taxon>Stephanodiscales</taxon>
        <taxon>Stephanodiscaceae</taxon>
        <taxon>Cyclotella</taxon>
    </lineage>
</organism>
<comment type="caution">
    <text evidence="2">The sequence shown here is derived from an EMBL/GenBank/DDBJ whole genome shotgun (WGS) entry which is preliminary data.</text>
</comment>
<feature type="compositionally biased region" description="Polar residues" evidence="1">
    <location>
        <begin position="1"/>
        <end position="14"/>
    </location>
</feature>
<evidence type="ECO:0000256" key="1">
    <source>
        <dbReference type="SAM" id="MobiDB-lite"/>
    </source>
</evidence>
<evidence type="ECO:0000313" key="2">
    <source>
        <dbReference type="EMBL" id="KAL3791758.1"/>
    </source>
</evidence>
<sequence>MRSNPTTVGTNTECSSESLSSDRSNRRKSKDTALHYLTKVVTFSEYSELRLYNNDKFDQEKKSYTSADIKFFRAKTALEASRIRRLISKYPLKTGRAVDHAIDLGLIQHEELIGIEHLVSKKAAANLVCERRTHIASVLRAQEIMREEYCNGMDVVLLAKVSILSSSRSAERARIRAVWSLDDGKLAHASCRARFKTCSNPEILPARAA</sequence>
<accession>A0ABD3PUQ6</accession>
<dbReference type="Proteomes" id="UP001516023">
    <property type="component" value="Unassembled WGS sequence"/>
</dbReference>
<reference evidence="2 3" key="1">
    <citation type="journal article" date="2020" name="G3 (Bethesda)">
        <title>Improved Reference Genome for Cyclotella cryptica CCMP332, a Model for Cell Wall Morphogenesis, Salinity Adaptation, and Lipid Production in Diatoms (Bacillariophyta).</title>
        <authorList>
            <person name="Roberts W.R."/>
            <person name="Downey K.M."/>
            <person name="Ruck E.C."/>
            <person name="Traller J.C."/>
            <person name="Alverson A.J."/>
        </authorList>
    </citation>
    <scope>NUCLEOTIDE SEQUENCE [LARGE SCALE GENOMIC DNA]</scope>
    <source>
        <strain evidence="2 3">CCMP332</strain>
    </source>
</reference>
<keyword evidence="3" id="KW-1185">Reference proteome</keyword>
<gene>
    <name evidence="2" type="ORF">HJC23_007525</name>
</gene>
<feature type="region of interest" description="Disordered" evidence="1">
    <location>
        <begin position="1"/>
        <end position="27"/>
    </location>
</feature>
<name>A0ABD3PUQ6_9STRA</name>
<proteinExistence type="predicted"/>
<protein>
    <submittedName>
        <fullName evidence="2">Uncharacterized protein</fullName>
    </submittedName>
</protein>